<evidence type="ECO:0000256" key="1">
    <source>
        <dbReference type="ARBA" id="ARBA00004442"/>
    </source>
</evidence>
<dbReference type="Gene3D" id="2.40.170.20">
    <property type="entry name" value="TonB-dependent receptor, beta-barrel domain"/>
    <property type="match status" value="1"/>
</dbReference>
<dbReference type="AlphaFoldDB" id="A0A3B7N0R3"/>
<reference evidence="6 7" key="1">
    <citation type="submission" date="2018-09" db="EMBL/GenBank/DDBJ databases">
        <title>Genome sequencing of strain 6GH32-13.</title>
        <authorList>
            <person name="Weon H.-Y."/>
            <person name="Heo J."/>
            <person name="Kwon S.-W."/>
        </authorList>
    </citation>
    <scope>NUCLEOTIDE SEQUENCE [LARGE SCALE GENOMIC DNA]</scope>
    <source>
        <strain evidence="6 7">5GH32-13</strain>
    </source>
</reference>
<dbReference type="SUPFAM" id="SSF56935">
    <property type="entry name" value="Porins"/>
    <property type="match status" value="1"/>
</dbReference>
<evidence type="ECO:0000259" key="5">
    <source>
        <dbReference type="Pfam" id="PF25183"/>
    </source>
</evidence>
<keyword evidence="6" id="KW-0675">Receptor</keyword>
<dbReference type="OrthoDB" id="9768147at2"/>
<dbReference type="GO" id="GO:0009279">
    <property type="term" value="C:cell outer membrane"/>
    <property type="evidence" value="ECO:0007669"/>
    <property type="project" value="UniProtKB-SubCell"/>
</dbReference>
<dbReference type="Pfam" id="PF25183">
    <property type="entry name" value="OMP_b-brl_4"/>
    <property type="match status" value="2"/>
</dbReference>
<dbReference type="RefSeq" id="WP_119051890.1">
    <property type="nucleotide sequence ID" value="NZ_CP032157.1"/>
</dbReference>
<dbReference type="InterPro" id="IPR008969">
    <property type="entry name" value="CarboxyPept-like_regulatory"/>
</dbReference>
<evidence type="ECO:0000256" key="4">
    <source>
        <dbReference type="SAM" id="SignalP"/>
    </source>
</evidence>
<feature type="chain" id="PRO_5017661241" evidence="4">
    <location>
        <begin position="25"/>
        <end position="1053"/>
    </location>
</feature>
<feature type="signal peptide" evidence="4">
    <location>
        <begin position="1"/>
        <end position="24"/>
    </location>
</feature>
<organism evidence="6 7">
    <name type="scientific">Paraflavitalea soli</name>
    <dbReference type="NCBI Taxonomy" id="2315862"/>
    <lineage>
        <taxon>Bacteria</taxon>
        <taxon>Pseudomonadati</taxon>
        <taxon>Bacteroidota</taxon>
        <taxon>Chitinophagia</taxon>
        <taxon>Chitinophagales</taxon>
        <taxon>Chitinophagaceae</taxon>
        <taxon>Paraflavitalea</taxon>
    </lineage>
</organism>
<dbReference type="KEGG" id="pseg:D3H65_19380"/>
<name>A0A3B7N0R3_9BACT</name>
<evidence type="ECO:0000313" key="7">
    <source>
        <dbReference type="Proteomes" id="UP000263900"/>
    </source>
</evidence>
<feature type="domain" description="TonB-dependent transporter Oar-like beta-barrel" evidence="5">
    <location>
        <begin position="353"/>
        <end position="996"/>
    </location>
</feature>
<keyword evidence="2" id="KW-0472">Membrane</keyword>
<keyword evidence="4" id="KW-0732">Signal</keyword>
<dbReference type="Gene3D" id="2.60.40.1120">
    <property type="entry name" value="Carboxypeptidase-like, regulatory domain"/>
    <property type="match status" value="1"/>
</dbReference>
<dbReference type="Pfam" id="PF13620">
    <property type="entry name" value="CarboxypepD_reg"/>
    <property type="match status" value="1"/>
</dbReference>
<proteinExistence type="predicted"/>
<evidence type="ECO:0000256" key="2">
    <source>
        <dbReference type="ARBA" id="ARBA00023136"/>
    </source>
</evidence>
<evidence type="ECO:0000256" key="3">
    <source>
        <dbReference type="ARBA" id="ARBA00023237"/>
    </source>
</evidence>
<comment type="subcellular location">
    <subcellularLocation>
        <location evidence="1">Cell outer membrane</location>
    </subcellularLocation>
</comment>
<keyword evidence="7" id="KW-1185">Reference proteome</keyword>
<accession>A0A3B7N0R3</accession>
<protein>
    <submittedName>
        <fullName evidence="6">TonB-dependent receptor</fullName>
    </submittedName>
</protein>
<dbReference type="Proteomes" id="UP000263900">
    <property type="component" value="Chromosome"/>
</dbReference>
<dbReference type="InterPro" id="IPR036942">
    <property type="entry name" value="Beta-barrel_TonB_sf"/>
</dbReference>
<dbReference type="EMBL" id="CP032157">
    <property type="protein sequence ID" value="AXY76011.1"/>
    <property type="molecule type" value="Genomic_DNA"/>
</dbReference>
<dbReference type="InterPro" id="IPR057601">
    <property type="entry name" value="Oar-like_b-barrel"/>
</dbReference>
<sequence>MPKQLLFVCTLVLCFIVGTGTVHAQTTQASFIGKITDTENNPLAKASVIVKNESTGFTATTATNAKGDYVFKELPLGGPYYVQVTFVGFAEQKRPGFNLSQGDVVTVNFALQNTAKEITAVTVTATNNRTKGKIENLGAATAVSSRLMTRMPINGRNFSSLMDLSPLSRGSNISGQLGSSTNFTIDGMNAKNPTSAGATTSRSGAPYSISIEAVREFKVVTNQYDVTYGRSGGGTVSAVTKSGTNTLTGSVFGYGRADWLASPYDIRGNKRSNDYSTYQYGFSLGGPIIKDKLHFFLAWDHQQDLRSLVIADIQTPVDENRFNITKVMLDSVVKIARDKYGVSKTQPQYGSFDKKRNSDAAFMRLDWQINRKNLLTIRNNLTNDVNKLGLVDNTAINLYESTGNDFNFDNSFLATLRSSINSKLTNELKVQHLYTSQRSEPGDALPGANIPRAIVERVLSNIGGANRTTNVQIGGHRFAQEWFKNNVFQLVNNLYYNTDAIRYTFGADFMYTHSRSKYGSEVNGRFHYDSIQNFLANKPYRYFREVPLMEDPSVTSNIFNIGLYGQLQTKLAKGVEVTLGLRMDYAHYPTSPFNQLVYDELGLHTDNKLQSFIVQPRFQLTWDVEEKHTDYVRIGGGVFASDLNNYMVINNLTFDGKHLGTVDVRSPNIPVPDFIGYRNNPASTPTLAAFQVPTINTNGPDVKVPVVYKANISYTRFITEKLKVGVTGYMTLGRNNYLYVDRNMSKTPYFKLTAEDNRGVFVPLESMPASGAGDWQQGRISNKLGRALELNSDGKVNQFAVVADVSWQYFRDGEVSLSYTWNDAKDNISFNGNVANSSTLSLPVKDDPRGVSKMTYSDNQFRHKIVFYATSPTFWGISAGIRYSGIGGTRYSLLSGVNSNADFVAGQNDLAYIFDIKGAGTSADVAKGLQAILDNPAASQSIKDYITKYSGKIAERNGGVNGFYGIFDLRVSKKIALTKNKQHGIEISADIFNVANLLKKGEGAYKTLGTQALFNSKGFDKANQRFNYGVNTAGVVTPSGDPYQIQIGFRYSF</sequence>
<dbReference type="SUPFAM" id="SSF49464">
    <property type="entry name" value="Carboxypeptidase regulatory domain-like"/>
    <property type="match status" value="1"/>
</dbReference>
<gene>
    <name evidence="6" type="ORF">D3H65_19380</name>
</gene>
<feature type="domain" description="TonB-dependent transporter Oar-like beta-barrel" evidence="5">
    <location>
        <begin position="239"/>
        <end position="304"/>
    </location>
</feature>
<evidence type="ECO:0000313" key="6">
    <source>
        <dbReference type="EMBL" id="AXY76011.1"/>
    </source>
</evidence>
<keyword evidence="3" id="KW-0998">Cell outer membrane</keyword>